<accession>A0A7N0SZD8</accession>
<sequence length="84" mass="9511">MTHSWLSFVFSEGKAPSISEFEAWFDMIAASLSDDVKSTPRSHLLLHSNSCPNRRSYSSSKLSFVFFMPKLNLLLELILATVEI</sequence>
<organism evidence="1 2">
    <name type="scientific">Kalanchoe fedtschenkoi</name>
    <name type="common">Lavender scallops</name>
    <name type="synonym">South American air plant</name>
    <dbReference type="NCBI Taxonomy" id="63787"/>
    <lineage>
        <taxon>Eukaryota</taxon>
        <taxon>Viridiplantae</taxon>
        <taxon>Streptophyta</taxon>
        <taxon>Embryophyta</taxon>
        <taxon>Tracheophyta</taxon>
        <taxon>Spermatophyta</taxon>
        <taxon>Magnoliopsida</taxon>
        <taxon>eudicotyledons</taxon>
        <taxon>Gunneridae</taxon>
        <taxon>Pentapetalae</taxon>
        <taxon>Saxifragales</taxon>
        <taxon>Crassulaceae</taxon>
        <taxon>Kalanchoe</taxon>
    </lineage>
</organism>
<protein>
    <submittedName>
        <fullName evidence="1">Uncharacterized protein</fullName>
    </submittedName>
</protein>
<reference evidence="1" key="1">
    <citation type="submission" date="2021-01" db="UniProtKB">
        <authorList>
            <consortium name="EnsemblPlants"/>
        </authorList>
    </citation>
    <scope>IDENTIFICATION</scope>
</reference>
<dbReference type="EnsemblPlants" id="Kaladp0015s0077.1.v1.1">
    <property type="protein sequence ID" value="Kaladp0015s0077.1.v1.1.CDS.1"/>
    <property type="gene ID" value="Kaladp0015s0077.v1.1"/>
</dbReference>
<dbReference type="AlphaFoldDB" id="A0A7N0SZD8"/>
<name>A0A7N0SZD8_KALFE</name>
<evidence type="ECO:0000313" key="2">
    <source>
        <dbReference type="Proteomes" id="UP000594263"/>
    </source>
</evidence>
<evidence type="ECO:0000313" key="1">
    <source>
        <dbReference type="EnsemblPlants" id="Kaladp0015s0077.1.v1.1.CDS.1"/>
    </source>
</evidence>
<proteinExistence type="predicted"/>
<dbReference type="Proteomes" id="UP000594263">
    <property type="component" value="Unplaced"/>
</dbReference>
<dbReference type="Gramene" id="Kaladp0015s0077.1.v1.1">
    <property type="protein sequence ID" value="Kaladp0015s0077.1.v1.1.CDS.1"/>
    <property type="gene ID" value="Kaladp0015s0077.v1.1"/>
</dbReference>
<keyword evidence="2" id="KW-1185">Reference proteome</keyword>